<sequence length="168" mass="18919">MTSAISPAGPVPHEQASSTILRTSQLVIVPTTVSHDSGSSLAQTSDMPLRKRRADEYQESPAATMEHQESITDEEAPFTQVIYKRLARLAFQSPVAARSAQVLITTKNARHHVNRNAQTAARAMYQPMQAVYENRRRMLLRKMSFFMANLLHGKLQLLIWMLSRQATE</sequence>
<organism evidence="1 2">
    <name type="scientific">Ixodes persulcatus</name>
    <name type="common">Taiga tick</name>
    <dbReference type="NCBI Taxonomy" id="34615"/>
    <lineage>
        <taxon>Eukaryota</taxon>
        <taxon>Metazoa</taxon>
        <taxon>Ecdysozoa</taxon>
        <taxon>Arthropoda</taxon>
        <taxon>Chelicerata</taxon>
        <taxon>Arachnida</taxon>
        <taxon>Acari</taxon>
        <taxon>Parasitiformes</taxon>
        <taxon>Ixodida</taxon>
        <taxon>Ixodoidea</taxon>
        <taxon>Ixodidae</taxon>
        <taxon>Ixodinae</taxon>
        <taxon>Ixodes</taxon>
    </lineage>
</organism>
<keyword evidence="2" id="KW-1185">Reference proteome</keyword>
<dbReference type="EMBL" id="JABSTQ010000473">
    <property type="protein sequence ID" value="KAG0445382.1"/>
    <property type="molecule type" value="Genomic_DNA"/>
</dbReference>
<evidence type="ECO:0000313" key="1">
    <source>
        <dbReference type="EMBL" id="KAG0445382.1"/>
    </source>
</evidence>
<proteinExistence type="predicted"/>
<accession>A0AC60R148</accession>
<protein>
    <submittedName>
        <fullName evidence="1">Uncharacterized protein</fullName>
    </submittedName>
</protein>
<name>A0AC60R148_IXOPE</name>
<evidence type="ECO:0000313" key="2">
    <source>
        <dbReference type="Proteomes" id="UP000805193"/>
    </source>
</evidence>
<comment type="caution">
    <text evidence="1">The sequence shown here is derived from an EMBL/GenBank/DDBJ whole genome shotgun (WGS) entry which is preliminary data.</text>
</comment>
<gene>
    <name evidence="1" type="ORF">HPB47_016015</name>
</gene>
<reference evidence="1 2" key="1">
    <citation type="journal article" date="2020" name="Cell">
        <title>Large-Scale Comparative Analyses of Tick Genomes Elucidate Their Genetic Diversity and Vector Capacities.</title>
        <authorList>
            <consortium name="Tick Genome and Microbiome Consortium (TIGMIC)"/>
            <person name="Jia N."/>
            <person name="Wang J."/>
            <person name="Shi W."/>
            <person name="Du L."/>
            <person name="Sun Y."/>
            <person name="Zhan W."/>
            <person name="Jiang J.F."/>
            <person name="Wang Q."/>
            <person name="Zhang B."/>
            <person name="Ji P."/>
            <person name="Bell-Sakyi L."/>
            <person name="Cui X.M."/>
            <person name="Yuan T.T."/>
            <person name="Jiang B.G."/>
            <person name="Yang W.F."/>
            <person name="Lam T.T."/>
            <person name="Chang Q.C."/>
            <person name="Ding S.J."/>
            <person name="Wang X.J."/>
            <person name="Zhu J.G."/>
            <person name="Ruan X.D."/>
            <person name="Zhao L."/>
            <person name="Wei J.T."/>
            <person name="Ye R.Z."/>
            <person name="Que T.C."/>
            <person name="Du C.H."/>
            <person name="Zhou Y.H."/>
            <person name="Cheng J.X."/>
            <person name="Dai P.F."/>
            <person name="Guo W.B."/>
            <person name="Han X.H."/>
            <person name="Huang E.J."/>
            <person name="Li L.F."/>
            <person name="Wei W."/>
            <person name="Gao Y.C."/>
            <person name="Liu J.Z."/>
            <person name="Shao H.Z."/>
            <person name="Wang X."/>
            <person name="Wang C.C."/>
            <person name="Yang T.C."/>
            <person name="Huo Q.B."/>
            <person name="Li W."/>
            <person name="Chen H.Y."/>
            <person name="Chen S.E."/>
            <person name="Zhou L.G."/>
            <person name="Ni X.B."/>
            <person name="Tian J.H."/>
            <person name="Sheng Y."/>
            <person name="Liu T."/>
            <person name="Pan Y.S."/>
            <person name="Xia L.Y."/>
            <person name="Li J."/>
            <person name="Zhao F."/>
            <person name="Cao W.C."/>
        </authorList>
    </citation>
    <scope>NUCLEOTIDE SEQUENCE [LARGE SCALE GENOMIC DNA]</scope>
    <source>
        <strain evidence="1">Iper-2018</strain>
    </source>
</reference>
<dbReference type="Proteomes" id="UP000805193">
    <property type="component" value="Unassembled WGS sequence"/>
</dbReference>